<feature type="compositionally biased region" description="Basic and acidic residues" evidence="1">
    <location>
        <begin position="24"/>
        <end position="55"/>
    </location>
</feature>
<dbReference type="EMBL" id="BDGU01000036">
    <property type="protein sequence ID" value="GAW00755.1"/>
    <property type="molecule type" value="Genomic_DNA"/>
</dbReference>
<dbReference type="Pfam" id="PF20149">
    <property type="entry name" value="DUF6532"/>
    <property type="match status" value="1"/>
</dbReference>
<proteinExistence type="predicted"/>
<dbReference type="Proteomes" id="UP000188533">
    <property type="component" value="Unassembled WGS sequence"/>
</dbReference>
<evidence type="ECO:0000256" key="1">
    <source>
        <dbReference type="SAM" id="MobiDB-lite"/>
    </source>
</evidence>
<evidence type="ECO:0000313" key="4">
    <source>
        <dbReference type="Proteomes" id="UP000188533"/>
    </source>
</evidence>
<dbReference type="STRING" id="5353.A0A1Q3E0H7"/>
<organism evidence="3 4">
    <name type="scientific">Lentinula edodes</name>
    <name type="common">Shiitake mushroom</name>
    <name type="synonym">Lentinus edodes</name>
    <dbReference type="NCBI Taxonomy" id="5353"/>
    <lineage>
        <taxon>Eukaryota</taxon>
        <taxon>Fungi</taxon>
        <taxon>Dikarya</taxon>
        <taxon>Basidiomycota</taxon>
        <taxon>Agaricomycotina</taxon>
        <taxon>Agaricomycetes</taxon>
        <taxon>Agaricomycetidae</taxon>
        <taxon>Agaricales</taxon>
        <taxon>Marasmiineae</taxon>
        <taxon>Omphalotaceae</taxon>
        <taxon>Lentinula</taxon>
    </lineage>
</organism>
<feature type="compositionally biased region" description="Acidic residues" evidence="1">
    <location>
        <begin position="88"/>
        <end position="97"/>
    </location>
</feature>
<feature type="compositionally biased region" description="Acidic residues" evidence="1">
    <location>
        <begin position="8"/>
        <end position="23"/>
    </location>
</feature>
<feature type="domain" description="DUF6532" evidence="2">
    <location>
        <begin position="236"/>
        <end position="403"/>
    </location>
</feature>
<accession>A0A1Q3E0H7</accession>
<feature type="region of interest" description="Disordered" evidence="1">
    <location>
        <begin position="1"/>
        <end position="107"/>
    </location>
</feature>
<comment type="caution">
    <text evidence="3">The sequence shown here is derived from an EMBL/GenBank/DDBJ whole genome shotgun (WGS) entry which is preliminary data.</text>
</comment>
<reference evidence="3 4" key="2">
    <citation type="submission" date="2017-02" db="EMBL/GenBank/DDBJ databases">
        <title>A genome survey and senescence transcriptome analysis in Lentinula edodes.</title>
        <authorList>
            <person name="Sakamoto Y."/>
            <person name="Nakade K."/>
            <person name="Sato S."/>
            <person name="Yoshida Y."/>
            <person name="Miyazaki K."/>
            <person name="Natsume S."/>
            <person name="Konno N."/>
        </authorList>
    </citation>
    <scope>NUCLEOTIDE SEQUENCE [LARGE SCALE GENOMIC DNA]</scope>
    <source>
        <strain evidence="3 4">NBRC 111202</strain>
    </source>
</reference>
<reference evidence="3 4" key="1">
    <citation type="submission" date="2016-08" db="EMBL/GenBank/DDBJ databases">
        <authorList>
            <consortium name="Lentinula edodes genome sequencing consortium"/>
            <person name="Sakamoto Y."/>
            <person name="Nakade K."/>
            <person name="Sato S."/>
            <person name="Yoshida Y."/>
            <person name="Miyazaki K."/>
            <person name="Natsume S."/>
            <person name="Konno N."/>
        </authorList>
    </citation>
    <scope>NUCLEOTIDE SEQUENCE [LARGE SCALE GENOMIC DNA]</scope>
    <source>
        <strain evidence="3 4">NBRC 111202</strain>
    </source>
</reference>
<feature type="compositionally biased region" description="Low complexity" evidence="1">
    <location>
        <begin position="65"/>
        <end position="75"/>
    </location>
</feature>
<evidence type="ECO:0000313" key="3">
    <source>
        <dbReference type="EMBL" id="GAW00755.1"/>
    </source>
</evidence>
<evidence type="ECO:0000259" key="2">
    <source>
        <dbReference type="Pfam" id="PF20149"/>
    </source>
</evidence>
<gene>
    <name evidence="3" type="ORF">LENED_002305</name>
</gene>
<protein>
    <recommendedName>
        <fullName evidence="2">DUF6532 domain-containing protein</fullName>
    </recommendedName>
</protein>
<dbReference type="AlphaFoldDB" id="A0A1Q3E0H7"/>
<keyword evidence="4" id="KW-1185">Reference proteome</keyword>
<dbReference type="InterPro" id="IPR045341">
    <property type="entry name" value="DUF6532"/>
</dbReference>
<name>A0A1Q3E0H7_LENED</name>
<sequence length="506" mass="54949">MVAKEAAEESASENDVDESDIEIEQERTEDQMAAHLFEQETPRFTMFDEDKEEKSHRHRSHHSRASSQSSSAFASTPPLTDFDGTSEPADDSMDDSIQDDRKNMVPVRKISKKAAQKLDYELPQVSTEALPAIQMAPSPVQRANSSTLSTILWKDRTNINAAYQGRSWILSLTSQPAPMRKVIDRAIKEGKADLLMGHEICPLEPEGLKHLALKKLVKAADFFGWDGAADVAHRLEEGDHDSYVKPLTTYVSSRIGNERARELKGPGLNIIIVNAYGFTGLSGPSAAQQIILTRHFMYGLDSQGNFDDTKPFQHKAYVDYIRAVMFGNNLYSGVVAANHTRFISSIKAKPLELEVTKGMVAMATAGIHAMLQDYANGQSRGKAASFPLPETPGIWTSALSVLNNIERVNLPLYHKIMHELYLEASGAIPLDKGSMTQENVFDTVNWAALAAIDVDQSNNSAIVSMSSPSGPSAAVTMLGSITPVTAASSTAAAGCAPSATDFGSST</sequence>